<dbReference type="AlphaFoldDB" id="A0A5P9NZZ8"/>
<dbReference type="InterPro" id="IPR026452">
    <property type="entry name" value="Surf_glycop_sig_pep"/>
</dbReference>
<keyword evidence="3" id="KW-1185">Reference proteome</keyword>
<dbReference type="Proteomes" id="UP000326170">
    <property type="component" value="Chromosome"/>
</dbReference>
<gene>
    <name evidence="2" type="ORF">GCU68_00635</name>
</gene>
<evidence type="ECO:0000313" key="2">
    <source>
        <dbReference type="EMBL" id="QFU81160.1"/>
    </source>
</evidence>
<evidence type="ECO:0000256" key="1">
    <source>
        <dbReference type="SAM" id="MobiDB-lite"/>
    </source>
</evidence>
<evidence type="ECO:0000313" key="3">
    <source>
        <dbReference type="Proteomes" id="UP000326170"/>
    </source>
</evidence>
<protein>
    <recommendedName>
        <fullName evidence="4">PGF-CTERM sorting domain-containing protein</fullName>
    </recommendedName>
</protein>
<organism evidence="2 3">
    <name type="scientific">Natronorubrum aibiense</name>
    <dbReference type="NCBI Taxonomy" id="348826"/>
    <lineage>
        <taxon>Archaea</taxon>
        <taxon>Methanobacteriati</taxon>
        <taxon>Methanobacteriota</taxon>
        <taxon>Stenosarchaea group</taxon>
        <taxon>Halobacteria</taxon>
        <taxon>Halobacteriales</taxon>
        <taxon>Natrialbaceae</taxon>
        <taxon>Natronorubrum</taxon>
    </lineage>
</organism>
<dbReference type="RefSeq" id="WP_152938545.1">
    <property type="nucleotide sequence ID" value="NZ_CP045488.1"/>
</dbReference>
<dbReference type="KEGG" id="nas:GCU68_00635"/>
<dbReference type="OrthoDB" id="164040at2157"/>
<feature type="compositionally biased region" description="Polar residues" evidence="1">
    <location>
        <begin position="57"/>
        <end position="76"/>
    </location>
</feature>
<reference evidence="2 3" key="1">
    <citation type="journal article" date="2007" name="Int. J. Syst. Evol. Microbiol.">
        <title>Natronorubrum sulfidifaciens sp. nov., an extremely haloalkaliphilic archaeon isolated from Aiding salt lake in Xin-Jiang, China.</title>
        <authorList>
            <person name="Cui H.L."/>
            <person name="Tohty D."/>
            <person name="Liu H.C."/>
            <person name="Liu S.J."/>
            <person name="Oren A."/>
            <person name="Zhou P.J."/>
        </authorList>
    </citation>
    <scope>NUCLEOTIDE SEQUENCE [LARGE SCALE GENOMIC DNA]</scope>
    <source>
        <strain evidence="2 3">7-3</strain>
    </source>
</reference>
<dbReference type="EMBL" id="CP045488">
    <property type="protein sequence ID" value="QFU81160.1"/>
    <property type="molecule type" value="Genomic_DNA"/>
</dbReference>
<dbReference type="GeneID" id="42299511"/>
<accession>A0A5P9NZZ8</accession>
<proteinExistence type="predicted"/>
<name>A0A5P9NZZ8_9EURY</name>
<sequence length="148" mass="16044">MTNETSYREKGRALFLAALMVMSVVAMSAAFAGAAAANHSEETTITATDGSGDRAYQGQNVTAEGVSPLNTDNNTVDLYSGDYDSDDDAEWIREVDVDTDNNNKVTIETDNLESGTYSIVQDGATLTFSVRVQDLSADFEWCRHEPRG</sequence>
<feature type="region of interest" description="Disordered" evidence="1">
    <location>
        <begin position="43"/>
        <end position="82"/>
    </location>
</feature>
<dbReference type="NCBIfam" id="TIGR04207">
    <property type="entry name" value="halo_sig_pep"/>
    <property type="match status" value="1"/>
</dbReference>
<evidence type="ECO:0008006" key="4">
    <source>
        <dbReference type="Google" id="ProtNLM"/>
    </source>
</evidence>